<dbReference type="PANTHER" id="PTHR15970">
    <property type="entry name" value="ELL-ASSOCIATED FACTOR EAF"/>
    <property type="match status" value="1"/>
</dbReference>
<feature type="region of interest" description="Disordered" evidence="8">
    <location>
        <begin position="217"/>
        <end position="320"/>
    </location>
</feature>
<dbReference type="InterPro" id="IPR027093">
    <property type="entry name" value="EAF_fam"/>
</dbReference>
<feature type="region of interest" description="Disordered" evidence="8">
    <location>
        <begin position="174"/>
        <end position="204"/>
    </location>
</feature>
<feature type="compositionally biased region" description="Acidic residues" evidence="8">
    <location>
        <begin position="221"/>
        <end position="231"/>
    </location>
</feature>
<evidence type="ECO:0000256" key="1">
    <source>
        <dbReference type="ARBA" id="ARBA00004123"/>
    </source>
</evidence>
<dbReference type="Pfam" id="PF09816">
    <property type="entry name" value="EAF"/>
    <property type="match status" value="1"/>
</dbReference>
<keyword evidence="6" id="KW-0804">Transcription</keyword>
<evidence type="ECO:0000256" key="2">
    <source>
        <dbReference type="ARBA" id="ARBA00007798"/>
    </source>
</evidence>
<keyword evidence="7" id="KW-0539">Nucleus</keyword>
<gene>
    <name evidence="10" type="ORF">A7U60_g6827</name>
</gene>
<dbReference type="GO" id="GO:0006368">
    <property type="term" value="P:transcription elongation by RNA polymerase II"/>
    <property type="evidence" value="ECO:0007669"/>
    <property type="project" value="InterPro"/>
</dbReference>
<evidence type="ECO:0000256" key="6">
    <source>
        <dbReference type="ARBA" id="ARBA00023163"/>
    </source>
</evidence>
<evidence type="ECO:0000256" key="8">
    <source>
        <dbReference type="SAM" id="MobiDB-lite"/>
    </source>
</evidence>
<evidence type="ECO:0000256" key="3">
    <source>
        <dbReference type="ARBA" id="ARBA00022553"/>
    </source>
</evidence>
<evidence type="ECO:0000313" key="11">
    <source>
        <dbReference type="Proteomes" id="UP000757232"/>
    </source>
</evidence>
<accession>A0A9Q5N6C0</accession>
<dbReference type="Proteomes" id="UP000757232">
    <property type="component" value="Unassembled WGS sequence"/>
</dbReference>
<dbReference type="InterPro" id="IPR019194">
    <property type="entry name" value="Tscrpt_elong_fac_Eaf_N"/>
</dbReference>
<feature type="compositionally biased region" description="Polar residues" evidence="8">
    <location>
        <begin position="464"/>
        <end position="477"/>
    </location>
</feature>
<comment type="similarity">
    <text evidence="2">Belongs to the EAF family.</text>
</comment>
<feature type="compositionally biased region" description="Low complexity" evidence="8">
    <location>
        <begin position="344"/>
        <end position="354"/>
    </location>
</feature>
<keyword evidence="11" id="KW-1185">Reference proteome</keyword>
<protein>
    <recommendedName>
        <fullName evidence="9">Transcription elongation factor Eaf N-terminal domain-containing protein</fullName>
    </recommendedName>
</protein>
<dbReference type="PANTHER" id="PTHR15970:SF2">
    <property type="entry name" value="ELL-ASSOCIATED FACTOR EAF"/>
    <property type="match status" value="1"/>
</dbReference>
<name>A0A9Q5N6C0_SANBA</name>
<proteinExistence type="inferred from homology"/>
<feature type="compositionally biased region" description="Low complexity" evidence="8">
    <location>
        <begin position="268"/>
        <end position="291"/>
    </location>
</feature>
<evidence type="ECO:0000259" key="9">
    <source>
        <dbReference type="Pfam" id="PF09816"/>
    </source>
</evidence>
<feature type="compositionally biased region" description="Acidic residues" evidence="8">
    <location>
        <begin position="483"/>
        <end position="501"/>
    </location>
</feature>
<evidence type="ECO:0000313" key="10">
    <source>
        <dbReference type="EMBL" id="OCB86236.1"/>
    </source>
</evidence>
<keyword evidence="5" id="KW-0010">Activator</keyword>
<dbReference type="GO" id="GO:0003711">
    <property type="term" value="F:transcription elongation factor activity"/>
    <property type="evidence" value="ECO:0007669"/>
    <property type="project" value="TreeGrafter"/>
</dbReference>
<comment type="subcellular location">
    <subcellularLocation>
        <location evidence="1">Nucleus</location>
    </subcellularLocation>
</comment>
<feature type="region of interest" description="Disordered" evidence="8">
    <location>
        <begin position="464"/>
        <end position="501"/>
    </location>
</feature>
<feature type="domain" description="Transcription elongation factor Eaf N-terminal" evidence="9">
    <location>
        <begin position="86"/>
        <end position="174"/>
    </location>
</feature>
<dbReference type="EMBL" id="LNZH02000204">
    <property type="protein sequence ID" value="OCB86236.1"/>
    <property type="molecule type" value="Genomic_DNA"/>
</dbReference>
<comment type="caution">
    <text evidence="10">The sequence shown here is derived from an EMBL/GenBank/DDBJ whole genome shotgun (WGS) entry which is preliminary data.</text>
</comment>
<keyword evidence="4" id="KW-0805">Transcription regulation</keyword>
<dbReference type="OrthoDB" id="125903at2759"/>
<evidence type="ECO:0000256" key="7">
    <source>
        <dbReference type="ARBA" id="ARBA00023242"/>
    </source>
</evidence>
<dbReference type="GO" id="GO:0032783">
    <property type="term" value="C:super elongation complex"/>
    <property type="evidence" value="ECO:0007669"/>
    <property type="project" value="InterPro"/>
</dbReference>
<evidence type="ECO:0000256" key="4">
    <source>
        <dbReference type="ARBA" id="ARBA00023015"/>
    </source>
</evidence>
<evidence type="ECO:0000256" key="5">
    <source>
        <dbReference type="ARBA" id="ARBA00023159"/>
    </source>
</evidence>
<organism evidence="10 11">
    <name type="scientific">Sanghuangporus baumii</name>
    <name type="common">Phellinus baumii</name>
    <dbReference type="NCBI Taxonomy" id="108892"/>
    <lineage>
        <taxon>Eukaryota</taxon>
        <taxon>Fungi</taxon>
        <taxon>Dikarya</taxon>
        <taxon>Basidiomycota</taxon>
        <taxon>Agaricomycotina</taxon>
        <taxon>Agaricomycetes</taxon>
        <taxon>Hymenochaetales</taxon>
        <taxon>Hymenochaetaceae</taxon>
        <taxon>Sanghuangporus</taxon>
    </lineage>
</organism>
<dbReference type="AlphaFoldDB" id="A0A9Q5N6C0"/>
<feature type="region of interest" description="Disordered" evidence="8">
    <location>
        <begin position="340"/>
        <end position="392"/>
    </location>
</feature>
<keyword evidence="3" id="KW-0597">Phosphoprotein</keyword>
<sequence>MGFDDDVEPTCSLATKASLTYSDRVSWPIEPEGDLNHTTHDFIAMSIDSIRNQWTPPPGRHQVSMGGSMTRFLKQRKGTQQTKQNKAMPTSNFYQFKYNFMPESVDTSKPGVVELTTKDITHVRVERASQQSDEVHVFRGKEEPAKEVECVLIFDPESGLYTLEKLDSSLILHHEGRGPPKVRQPSVSPMPNTPSPAASASKVEDDVNAELFRELESALEKDDDDTNDEDVPLSASSRIVASNARRAEPIRPPPPDVSSGKPKPILRGSAAASGFSATGSKPAKPSPLASALPPPPVAASGFTKQGALSSDKGKAPLTKAQTIDVEEEVLEFGKPARRTQLSRISPAPASSPIALPGTSSSNGLALPSPGGIVSLPGPGTAANQIDDEDDDEWDEVAGTGAVAATGVNEDDGSIFGDGFADEEEGEEINIDQFAAEMNQELEDMEGGEEDGGDMEDIFGTVEEPSQQLTGRPMSLNQFAAGGIDDDPDDDYSSSSEESDDD</sequence>
<reference evidence="10" key="1">
    <citation type="submission" date="2016-06" db="EMBL/GenBank/DDBJ databases">
        <title>Draft Genome sequence of the fungus Inonotus baumii.</title>
        <authorList>
            <person name="Zhu H."/>
            <person name="Lin W."/>
        </authorList>
    </citation>
    <scope>NUCLEOTIDE SEQUENCE</scope>
    <source>
        <strain evidence="10">821</strain>
    </source>
</reference>
<feature type="compositionally biased region" description="Polar residues" evidence="8">
    <location>
        <begin position="185"/>
        <end position="198"/>
    </location>
</feature>